<protein>
    <submittedName>
        <fullName evidence="1">Uncharacterized protein</fullName>
    </submittedName>
</protein>
<reference evidence="1 2" key="1">
    <citation type="submission" date="2014-11" db="EMBL/GenBank/DDBJ databases">
        <title>Genomics and ecophysiology of heterotrophic nitrogen fixing bacteria isolated from estuarine surface water.</title>
        <authorList>
            <person name="Bentzon-Tilia M."/>
            <person name="Severin I."/>
            <person name="Hansen L.H."/>
            <person name="Riemann L."/>
        </authorList>
    </citation>
    <scope>NUCLEOTIDE SEQUENCE [LARGE SCALE GENOMIC DNA]</scope>
    <source>
        <strain evidence="1 2">BAL398</strain>
    </source>
</reference>
<organism evidence="1 2">
    <name type="scientific">Rhodopseudomonas palustris</name>
    <dbReference type="NCBI Taxonomy" id="1076"/>
    <lineage>
        <taxon>Bacteria</taxon>
        <taxon>Pseudomonadati</taxon>
        <taxon>Pseudomonadota</taxon>
        <taxon>Alphaproteobacteria</taxon>
        <taxon>Hyphomicrobiales</taxon>
        <taxon>Nitrobacteraceae</taxon>
        <taxon>Rhodopseudomonas</taxon>
    </lineage>
</organism>
<comment type="caution">
    <text evidence="1">The sequence shown here is derived from an EMBL/GenBank/DDBJ whole genome shotgun (WGS) entry which is preliminary data.</text>
</comment>
<dbReference type="AlphaFoldDB" id="A0A0D7E907"/>
<proteinExistence type="predicted"/>
<dbReference type="EMBL" id="JXXE01000549">
    <property type="protein sequence ID" value="KIZ36975.1"/>
    <property type="molecule type" value="Genomic_DNA"/>
</dbReference>
<name>A0A0D7E907_RHOPL</name>
<accession>A0A0D7E907</accession>
<evidence type="ECO:0000313" key="2">
    <source>
        <dbReference type="Proteomes" id="UP000032515"/>
    </source>
</evidence>
<evidence type="ECO:0000313" key="1">
    <source>
        <dbReference type="EMBL" id="KIZ36975.1"/>
    </source>
</evidence>
<dbReference type="PATRIC" id="fig|1076.23.peg.5765"/>
<dbReference type="Proteomes" id="UP000032515">
    <property type="component" value="Unassembled WGS sequence"/>
</dbReference>
<gene>
    <name evidence="1" type="ORF">OO17_24125</name>
</gene>
<sequence>MIRFVSAGIGGALGMRKRPDGVSRKDTAYLAFGKAMANWALLELFHWFQRVTFLKLPQARRVFYANKNFAARAEMLREVLPESGLEAPEVAVIEAVVKRAAGFCTFRNSLAHGEVTFEGIVDPRYEYEEALARGYAVADIETAANQFLALAEISRQAHAIATDDGAALILQDYLDGHRPSLETLLQRVLALPKNLP</sequence>